<reference evidence="2" key="1">
    <citation type="submission" date="2019-09" db="EMBL/GenBank/DDBJ databases">
        <authorList>
            <person name="Zhang L."/>
        </authorList>
    </citation>
    <scope>NUCLEOTIDE SEQUENCE</scope>
</reference>
<gene>
    <name evidence="2" type="ORF">NYM_LOCUS22060</name>
</gene>
<name>A0A5K1DXZ3_9MAGN</name>
<dbReference type="AlphaFoldDB" id="A0A5K1DXZ3"/>
<evidence type="ECO:0000256" key="1">
    <source>
        <dbReference type="SAM" id="MobiDB-lite"/>
    </source>
</evidence>
<protein>
    <submittedName>
        <fullName evidence="2">Uncharacterized protein</fullName>
    </submittedName>
</protein>
<evidence type="ECO:0000313" key="2">
    <source>
        <dbReference type="EMBL" id="VVW44261.1"/>
    </source>
</evidence>
<feature type="region of interest" description="Disordered" evidence="1">
    <location>
        <begin position="83"/>
        <end position="110"/>
    </location>
</feature>
<dbReference type="Gramene" id="NC6G0255150.1">
    <property type="protein sequence ID" value="NC6G0255150.1:cds"/>
    <property type="gene ID" value="NC6G0255150"/>
</dbReference>
<dbReference type="EMBL" id="LR721784">
    <property type="protein sequence ID" value="VVW44261.1"/>
    <property type="molecule type" value="Genomic_DNA"/>
</dbReference>
<accession>A0A5K1DXZ3</accession>
<organism evidence="2">
    <name type="scientific">Nymphaea colorata</name>
    <name type="common">pocket water lily</name>
    <dbReference type="NCBI Taxonomy" id="210225"/>
    <lineage>
        <taxon>Eukaryota</taxon>
        <taxon>Viridiplantae</taxon>
        <taxon>Streptophyta</taxon>
        <taxon>Embryophyta</taxon>
        <taxon>Tracheophyta</taxon>
        <taxon>Spermatophyta</taxon>
        <taxon>Magnoliopsida</taxon>
        <taxon>Nymphaeales</taxon>
        <taxon>Nymphaeaceae</taxon>
        <taxon>Nymphaea</taxon>
    </lineage>
</organism>
<proteinExistence type="predicted"/>
<sequence>MVEERLTLLRRPLFGPPWQTIPPVVERRKPQTARRLAGEEIVGEREVLQPRQITNALWHLSREQIVRDIELLQLLHLPQAPRQASHQPIEAHVQHSQVPQQADLGRQARV</sequence>